<reference evidence="2" key="2">
    <citation type="journal article" date="2021" name="Genome Biol. Evol.">
        <title>Developing a high-quality reference genome for a parasitic bivalve with doubly uniparental inheritance (Bivalvia: Unionida).</title>
        <authorList>
            <person name="Smith C.H."/>
        </authorList>
    </citation>
    <scope>NUCLEOTIDE SEQUENCE</scope>
    <source>
        <strain evidence="2">CHS0354</strain>
        <tissue evidence="2">Mantle</tissue>
    </source>
</reference>
<reference evidence="2" key="1">
    <citation type="journal article" date="2021" name="Genome Biol. Evol.">
        <title>A High-Quality Reference Genome for a Parasitic Bivalve with Doubly Uniparental Inheritance (Bivalvia: Unionida).</title>
        <authorList>
            <person name="Smith C.H."/>
        </authorList>
    </citation>
    <scope>NUCLEOTIDE SEQUENCE</scope>
    <source>
        <strain evidence="2">CHS0354</strain>
    </source>
</reference>
<comment type="caution">
    <text evidence="2">The sequence shown here is derived from an EMBL/GenBank/DDBJ whole genome shotgun (WGS) entry which is preliminary data.</text>
</comment>
<gene>
    <name evidence="2" type="ORF">CHS0354_001551</name>
</gene>
<name>A0AAE0SMN4_9BIVA</name>
<dbReference type="AlphaFoldDB" id="A0AAE0SMN4"/>
<reference evidence="2" key="3">
    <citation type="submission" date="2023-05" db="EMBL/GenBank/DDBJ databases">
        <authorList>
            <person name="Smith C.H."/>
        </authorList>
    </citation>
    <scope>NUCLEOTIDE SEQUENCE</scope>
    <source>
        <strain evidence="2">CHS0354</strain>
        <tissue evidence="2">Mantle</tissue>
    </source>
</reference>
<evidence type="ECO:0000256" key="1">
    <source>
        <dbReference type="SAM" id="MobiDB-lite"/>
    </source>
</evidence>
<protein>
    <submittedName>
        <fullName evidence="2">Uncharacterized protein</fullName>
    </submittedName>
</protein>
<feature type="region of interest" description="Disordered" evidence="1">
    <location>
        <begin position="43"/>
        <end position="99"/>
    </location>
</feature>
<feature type="compositionally biased region" description="Polar residues" evidence="1">
    <location>
        <begin position="64"/>
        <end position="81"/>
    </location>
</feature>
<proteinExistence type="predicted"/>
<accession>A0AAE0SMN4</accession>
<evidence type="ECO:0000313" key="2">
    <source>
        <dbReference type="EMBL" id="KAK3594725.1"/>
    </source>
</evidence>
<evidence type="ECO:0000313" key="3">
    <source>
        <dbReference type="Proteomes" id="UP001195483"/>
    </source>
</evidence>
<sequence>MQIIRNNNLGKKWPKALAAEEPPTETLIGTYLTFQTTKEIIHRERSNNEESGTTAPKTGHTEARINNNENSTKDTATNPANIMSIKDSKSTPENTPIANTAEDEENNIEDNTIDNINITDNIKNHGNRFCHNGKDTGEYKTYNFKNNKKDQHHLQGFNTSQKSLR</sequence>
<organism evidence="2 3">
    <name type="scientific">Potamilus streckersoni</name>
    <dbReference type="NCBI Taxonomy" id="2493646"/>
    <lineage>
        <taxon>Eukaryota</taxon>
        <taxon>Metazoa</taxon>
        <taxon>Spiralia</taxon>
        <taxon>Lophotrochozoa</taxon>
        <taxon>Mollusca</taxon>
        <taxon>Bivalvia</taxon>
        <taxon>Autobranchia</taxon>
        <taxon>Heteroconchia</taxon>
        <taxon>Palaeoheterodonta</taxon>
        <taxon>Unionida</taxon>
        <taxon>Unionoidea</taxon>
        <taxon>Unionidae</taxon>
        <taxon>Ambleminae</taxon>
        <taxon>Lampsilini</taxon>
        <taxon>Potamilus</taxon>
    </lineage>
</organism>
<keyword evidence="3" id="KW-1185">Reference proteome</keyword>
<dbReference type="EMBL" id="JAEAOA010000143">
    <property type="protein sequence ID" value="KAK3594725.1"/>
    <property type="molecule type" value="Genomic_DNA"/>
</dbReference>
<dbReference type="Proteomes" id="UP001195483">
    <property type="component" value="Unassembled WGS sequence"/>
</dbReference>